<dbReference type="EMBL" id="AWWV01014029">
    <property type="protein sequence ID" value="OMO59143.1"/>
    <property type="molecule type" value="Genomic_DNA"/>
</dbReference>
<keyword evidence="2" id="KW-1185">Reference proteome</keyword>
<evidence type="ECO:0000313" key="1">
    <source>
        <dbReference type="EMBL" id="OMO59143.1"/>
    </source>
</evidence>
<dbReference type="Gramene" id="OMO59143">
    <property type="protein sequence ID" value="OMO59143"/>
    <property type="gene ID" value="CCACVL1_25052"/>
</dbReference>
<protein>
    <submittedName>
        <fullName evidence="1">Uncharacterized protein</fullName>
    </submittedName>
</protein>
<proteinExistence type="predicted"/>
<reference evidence="1 2" key="1">
    <citation type="submission" date="2013-09" db="EMBL/GenBank/DDBJ databases">
        <title>Corchorus capsularis genome sequencing.</title>
        <authorList>
            <person name="Alam M."/>
            <person name="Haque M.S."/>
            <person name="Islam M.S."/>
            <person name="Emdad E.M."/>
            <person name="Islam M.M."/>
            <person name="Ahmed B."/>
            <person name="Halim A."/>
            <person name="Hossen Q.M.M."/>
            <person name="Hossain M.Z."/>
            <person name="Ahmed R."/>
            <person name="Khan M.M."/>
            <person name="Islam R."/>
            <person name="Rashid M.M."/>
            <person name="Khan S.A."/>
            <person name="Rahman M.S."/>
            <person name="Alam M."/>
        </authorList>
    </citation>
    <scope>NUCLEOTIDE SEQUENCE [LARGE SCALE GENOMIC DNA]</scope>
    <source>
        <strain evidence="2">cv. CVL-1</strain>
        <tissue evidence="1">Whole seedling</tissue>
    </source>
</reference>
<name>A0A1R3GM26_COCAP</name>
<accession>A0A1R3GM26</accession>
<dbReference type="AlphaFoldDB" id="A0A1R3GM26"/>
<gene>
    <name evidence="1" type="ORF">CCACVL1_25052</name>
</gene>
<organism evidence="1 2">
    <name type="scientific">Corchorus capsularis</name>
    <name type="common">Jute</name>
    <dbReference type="NCBI Taxonomy" id="210143"/>
    <lineage>
        <taxon>Eukaryota</taxon>
        <taxon>Viridiplantae</taxon>
        <taxon>Streptophyta</taxon>
        <taxon>Embryophyta</taxon>
        <taxon>Tracheophyta</taxon>
        <taxon>Spermatophyta</taxon>
        <taxon>Magnoliopsida</taxon>
        <taxon>eudicotyledons</taxon>
        <taxon>Gunneridae</taxon>
        <taxon>Pentapetalae</taxon>
        <taxon>rosids</taxon>
        <taxon>malvids</taxon>
        <taxon>Malvales</taxon>
        <taxon>Malvaceae</taxon>
        <taxon>Grewioideae</taxon>
        <taxon>Apeibeae</taxon>
        <taxon>Corchorus</taxon>
    </lineage>
</organism>
<feature type="non-terminal residue" evidence="1">
    <location>
        <position position="1"/>
    </location>
</feature>
<dbReference type="Proteomes" id="UP000188268">
    <property type="component" value="Unassembled WGS sequence"/>
</dbReference>
<sequence>LRRKSQLPCVHQHFFFVEATLAR</sequence>
<evidence type="ECO:0000313" key="2">
    <source>
        <dbReference type="Proteomes" id="UP000188268"/>
    </source>
</evidence>
<comment type="caution">
    <text evidence="1">The sequence shown here is derived from an EMBL/GenBank/DDBJ whole genome shotgun (WGS) entry which is preliminary data.</text>
</comment>